<protein>
    <submittedName>
        <fullName evidence="2">ABC transporter substrate-binding protein</fullName>
    </submittedName>
</protein>
<dbReference type="RefSeq" id="WP_379793903.1">
    <property type="nucleotide sequence ID" value="NZ_JAFNJS010000012.1"/>
</dbReference>
<dbReference type="Gene3D" id="3.40.190.10">
    <property type="entry name" value="Periplasmic binding protein-like II"/>
    <property type="match status" value="1"/>
</dbReference>
<evidence type="ECO:0000313" key="3">
    <source>
        <dbReference type="Proteomes" id="UP001595420"/>
    </source>
</evidence>
<name>A0ABV7C4Z9_9PROT</name>
<dbReference type="InterPro" id="IPR000914">
    <property type="entry name" value="SBP_5_dom"/>
</dbReference>
<sequence length="102" mass="10766">MIPWLAESWQTSADGLTWTFRPVGNAKFNNGDVLDAEAVRFSFQRGHLLDAVAAPEAGECGGGGCAHRALHAGTRLSRLHLLPAAVVRGEPEAGDGECGRGR</sequence>
<dbReference type="EMBL" id="JBHRSB010000012">
    <property type="protein sequence ID" value="MFC3003569.1"/>
    <property type="molecule type" value="Genomic_DNA"/>
</dbReference>
<evidence type="ECO:0000259" key="1">
    <source>
        <dbReference type="Pfam" id="PF00496"/>
    </source>
</evidence>
<feature type="domain" description="Solute-binding protein family 5" evidence="1">
    <location>
        <begin position="2"/>
        <end position="45"/>
    </location>
</feature>
<keyword evidence="3" id="KW-1185">Reference proteome</keyword>
<accession>A0ABV7C4Z9</accession>
<dbReference type="SUPFAM" id="SSF53850">
    <property type="entry name" value="Periplasmic binding protein-like II"/>
    <property type="match status" value="1"/>
</dbReference>
<gene>
    <name evidence="2" type="ORF">ACFOD3_26990</name>
</gene>
<dbReference type="Pfam" id="PF00496">
    <property type="entry name" value="SBP_bac_5"/>
    <property type="match status" value="1"/>
</dbReference>
<evidence type="ECO:0000313" key="2">
    <source>
        <dbReference type="EMBL" id="MFC3003569.1"/>
    </source>
</evidence>
<dbReference type="Proteomes" id="UP001595420">
    <property type="component" value="Unassembled WGS sequence"/>
</dbReference>
<reference evidence="3" key="1">
    <citation type="journal article" date="2019" name="Int. J. Syst. Evol. Microbiol.">
        <title>The Global Catalogue of Microorganisms (GCM) 10K type strain sequencing project: providing services to taxonomists for standard genome sequencing and annotation.</title>
        <authorList>
            <consortium name="The Broad Institute Genomics Platform"/>
            <consortium name="The Broad Institute Genome Sequencing Center for Infectious Disease"/>
            <person name="Wu L."/>
            <person name="Ma J."/>
        </authorList>
    </citation>
    <scope>NUCLEOTIDE SEQUENCE [LARGE SCALE GENOMIC DNA]</scope>
    <source>
        <strain evidence="3">CGMCC 1.16855</strain>
    </source>
</reference>
<proteinExistence type="predicted"/>
<comment type="caution">
    <text evidence="2">The sequence shown here is derived from an EMBL/GenBank/DDBJ whole genome shotgun (WGS) entry which is preliminary data.</text>
</comment>
<organism evidence="2 3">
    <name type="scientific">Falsiroseomonas tokyonensis</name>
    <dbReference type="NCBI Taxonomy" id="430521"/>
    <lineage>
        <taxon>Bacteria</taxon>
        <taxon>Pseudomonadati</taxon>
        <taxon>Pseudomonadota</taxon>
        <taxon>Alphaproteobacteria</taxon>
        <taxon>Acetobacterales</taxon>
        <taxon>Roseomonadaceae</taxon>
        <taxon>Falsiroseomonas</taxon>
    </lineage>
</organism>